<dbReference type="SUPFAM" id="SSF55729">
    <property type="entry name" value="Acyl-CoA N-acyltransferases (Nat)"/>
    <property type="match status" value="1"/>
</dbReference>
<dbReference type="EC" id="2.-.-.-" evidence="2"/>
<sequence>MIRTANLVLRPLCEGDRALYVSLYSCRAVMEHVGVPLGPAAAERAFAAVLRQAASCPPIGRYWSIRRRGVRGPCGLVCVIADPGGISAELGILLDRRAQRTGASTELIGALLPYLAGQGLRRLWTRHMSGNQAAEGLMARVGFERRAAAGGLAFWQRALHAVPG</sequence>
<keyword evidence="3" id="KW-1185">Reference proteome</keyword>
<protein>
    <submittedName>
        <fullName evidence="2">GNAT family protein</fullName>
        <ecNumber evidence="2">2.-.-.-</ecNumber>
    </submittedName>
</protein>
<dbReference type="Pfam" id="PF13302">
    <property type="entry name" value="Acetyltransf_3"/>
    <property type="match status" value="1"/>
</dbReference>
<dbReference type="InterPro" id="IPR000182">
    <property type="entry name" value="GNAT_dom"/>
</dbReference>
<reference evidence="2 3" key="1">
    <citation type="submission" date="2023-04" db="EMBL/GenBank/DDBJ databases">
        <title>Luteimonas endophyticus RD2P54.</title>
        <authorList>
            <person name="Sun J.-Q."/>
        </authorList>
    </citation>
    <scope>NUCLEOTIDE SEQUENCE [LARGE SCALE GENOMIC DNA]</scope>
    <source>
        <strain evidence="2 3">RD2P54</strain>
    </source>
</reference>
<name>A0ABT6JCJ5_9GAMM</name>
<organism evidence="2 3">
    <name type="scientific">Luteimonas endophytica</name>
    <dbReference type="NCBI Taxonomy" id="3042023"/>
    <lineage>
        <taxon>Bacteria</taxon>
        <taxon>Pseudomonadati</taxon>
        <taxon>Pseudomonadota</taxon>
        <taxon>Gammaproteobacteria</taxon>
        <taxon>Lysobacterales</taxon>
        <taxon>Lysobacteraceae</taxon>
        <taxon>Luteimonas</taxon>
    </lineage>
</organism>
<comment type="caution">
    <text evidence="2">The sequence shown here is derived from an EMBL/GenBank/DDBJ whole genome shotgun (WGS) entry which is preliminary data.</text>
</comment>
<dbReference type="Gene3D" id="3.40.630.30">
    <property type="match status" value="1"/>
</dbReference>
<dbReference type="Proteomes" id="UP001156940">
    <property type="component" value="Unassembled WGS sequence"/>
</dbReference>
<dbReference type="EMBL" id="JARXRM010000039">
    <property type="protein sequence ID" value="MDH5823918.1"/>
    <property type="molecule type" value="Genomic_DNA"/>
</dbReference>
<feature type="domain" description="N-acetyltransferase" evidence="1">
    <location>
        <begin position="7"/>
        <end position="144"/>
    </location>
</feature>
<dbReference type="InterPro" id="IPR016181">
    <property type="entry name" value="Acyl_CoA_acyltransferase"/>
</dbReference>
<dbReference type="RefSeq" id="WP_280575241.1">
    <property type="nucleotide sequence ID" value="NZ_JARXRM010000039.1"/>
</dbReference>
<gene>
    <name evidence="2" type="ORF">QFW77_13115</name>
</gene>
<dbReference type="PANTHER" id="PTHR43441">
    <property type="entry name" value="RIBOSOMAL-PROTEIN-SERINE ACETYLTRANSFERASE"/>
    <property type="match status" value="1"/>
</dbReference>
<evidence type="ECO:0000313" key="2">
    <source>
        <dbReference type="EMBL" id="MDH5823918.1"/>
    </source>
</evidence>
<evidence type="ECO:0000259" key="1">
    <source>
        <dbReference type="Pfam" id="PF13302"/>
    </source>
</evidence>
<proteinExistence type="predicted"/>
<dbReference type="PANTHER" id="PTHR43441:SF2">
    <property type="entry name" value="FAMILY ACETYLTRANSFERASE, PUTATIVE (AFU_ORTHOLOGUE AFUA_7G00850)-RELATED"/>
    <property type="match status" value="1"/>
</dbReference>
<dbReference type="GO" id="GO:0016740">
    <property type="term" value="F:transferase activity"/>
    <property type="evidence" value="ECO:0007669"/>
    <property type="project" value="UniProtKB-KW"/>
</dbReference>
<keyword evidence="2" id="KW-0808">Transferase</keyword>
<dbReference type="InterPro" id="IPR051908">
    <property type="entry name" value="Ribosomal_N-acetyltransferase"/>
</dbReference>
<evidence type="ECO:0000313" key="3">
    <source>
        <dbReference type="Proteomes" id="UP001156940"/>
    </source>
</evidence>
<accession>A0ABT6JCJ5</accession>